<reference evidence="2" key="1">
    <citation type="submission" date="2021-01" db="EMBL/GenBank/DDBJ databases">
        <authorList>
            <consortium name="Genoscope - CEA"/>
            <person name="William W."/>
        </authorList>
    </citation>
    <scope>NUCLEOTIDE SEQUENCE</scope>
</reference>
<sequence length="1441" mass="164372">MKIGLTIFCIILYASASSCVSQVQYYDIFASENETQEWDMNAVFFTGEGLKFNITQESNFFEVLNPLHQLGSSKNALEVKILSLKPLHQNDNGGWANAFAALGQNQTYFQILYSKDGILNQVNVPIFNESIRVREITDNFTCFDLDFLSETKVIIDCTLPYSDLTETPLSGFFIIDVEEESYFGIELYEDTQDYNDTQYRILQFHKSTFENQNEALLLFRSEPAWGTEKAVQNLILEKDSIINVFSFTSKFTLQQPTPVTVLTKTILAKLLGVDEGKFTFSLVDLIIEANGRINVLDAFEGVYVLVFKDKSLEWNLYNVITPVYITTCFGFNIHNSINKDGTVTKRMVLVYTNKLILFENEVVKFGIQIPVIEWYNTFQIKLTQNYIVLKIRKTIYIYKVENGKKVISQEEDLDKILANPNYEDIIGINSLTAKRFFLNDGLLRLNRQEKATSNNKIVTLRAETIEQPSKQCSLTINLKVLKQNDPQILNFNNNPINPIITIPSNPLPLEQIASGPNLQFTSIDQVENELQGKISYTIQQVMKLSIENIHMPDPKDVIYSDILVNENASQFYILFQVQTKIVYIYTCQQKYPTLEVTECQNYNTFAFPSIIDQNVGHFSWFTFANQLIIVHQNSQFTVNIYSVIDGQISNVFRLMFDDTSFLNKISSVAIINDNIYIVQSGLKRVSIYQLYIPYKLLLIIGSNQIQRFEIKGSFTPIKVFGKKGNNLVFIQTETSLLVGTFSNKYSPSFEIYKEILISAGTELGVAIGVNTFFVVKSLKGVDQIEEYNYQHLQNIFKLKDLPLFNYKLQKPLTVDYSFQKGWLYLRATDGLQTVILVYEPNVLVHNSLKKVIETKGLVKDGLSFDFAVDGGDQMFLYYKNNTQHQFVCIYSKPFLNFTPKADQAEYVNNQIVAIQIAGFPGVTPLTQQSLMTILNTQSYLFIQQSLFDSKKKIFQFVKQSGVQYINMGTDWYSGQVTNFDIKCSQCTGSFNILSNIYKVRDGQDYDQVMDGASFGLAGQVYQTRNALWFEDINGKFKLRILMNLKSESCNSISISADYNFILSAFQNAKNEAGLFIHKCKYQDACSQFRQGISTFKGLQKISKTYMPDSKNIIILNSLDNYSVQQNFIVVANLDDDGTQFTISHKYVINNQYVATSQLFIGDFDLIKYKISNNEYSTLLFTDINNGIYFAHFTYNDQGELLKTSNELFKLINFSDDQFFINQDTKFQQVKVISSQLNGSILQLNVLVTTNNQAQYVFAFDLDASRPAFGLPIKKSSTSLLYVLTPYGNWPALNKVTYIEGNAAIPYTDGYKVVIGIYPLPSGRPSSAKIISFTHSISANYHKQITSEDFFMIFNKNAGSNYPYLSVNINQDDRSDEYLVDIYQIRGDPQIVLSNSSNYQNELVIELYLKNNFNQVQGQAILQAKSSLDQINQVVEGVNFLS</sequence>
<accession>A0A8S1XXG1</accession>
<dbReference type="OrthoDB" id="290788at2759"/>
<evidence type="ECO:0000313" key="2">
    <source>
        <dbReference type="EMBL" id="CAD8206153.1"/>
    </source>
</evidence>
<dbReference type="PROSITE" id="PS51257">
    <property type="entry name" value="PROKAR_LIPOPROTEIN"/>
    <property type="match status" value="1"/>
</dbReference>
<evidence type="ECO:0000313" key="3">
    <source>
        <dbReference type="Proteomes" id="UP000683925"/>
    </source>
</evidence>
<keyword evidence="1" id="KW-0732">Signal</keyword>
<feature type="signal peptide" evidence="1">
    <location>
        <begin position="1"/>
        <end position="16"/>
    </location>
</feature>
<dbReference type="EMBL" id="CAJJDP010000138">
    <property type="protein sequence ID" value="CAD8206153.1"/>
    <property type="molecule type" value="Genomic_DNA"/>
</dbReference>
<feature type="chain" id="PRO_5035866304" description="Transmembrane protein" evidence="1">
    <location>
        <begin position="17"/>
        <end position="1441"/>
    </location>
</feature>
<keyword evidence="3" id="KW-1185">Reference proteome</keyword>
<protein>
    <recommendedName>
        <fullName evidence="4">Transmembrane protein</fullName>
    </recommendedName>
</protein>
<evidence type="ECO:0008006" key="4">
    <source>
        <dbReference type="Google" id="ProtNLM"/>
    </source>
</evidence>
<proteinExistence type="predicted"/>
<comment type="caution">
    <text evidence="2">The sequence shown here is derived from an EMBL/GenBank/DDBJ whole genome shotgun (WGS) entry which is preliminary data.</text>
</comment>
<organism evidence="2 3">
    <name type="scientific">Paramecium octaurelia</name>
    <dbReference type="NCBI Taxonomy" id="43137"/>
    <lineage>
        <taxon>Eukaryota</taxon>
        <taxon>Sar</taxon>
        <taxon>Alveolata</taxon>
        <taxon>Ciliophora</taxon>
        <taxon>Intramacronucleata</taxon>
        <taxon>Oligohymenophorea</taxon>
        <taxon>Peniculida</taxon>
        <taxon>Parameciidae</taxon>
        <taxon>Paramecium</taxon>
    </lineage>
</organism>
<dbReference type="OMA" id="TQDYNDT"/>
<name>A0A8S1XXG1_PAROT</name>
<dbReference type="Proteomes" id="UP000683925">
    <property type="component" value="Unassembled WGS sequence"/>
</dbReference>
<gene>
    <name evidence="2" type="ORF">POCTA_138.1.T1370069</name>
</gene>
<evidence type="ECO:0000256" key="1">
    <source>
        <dbReference type="SAM" id="SignalP"/>
    </source>
</evidence>